<evidence type="ECO:0000313" key="3">
    <source>
        <dbReference type="Proteomes" id="UP001214854"/>
    </source>
</evidence>
<dbReference type="RefSeq" id="WP_272748395.1">
    <property type="nucleotide sequence ID" value="NZ_JAQQKX010000009.1"/>
</dbReference>
<keyword evidence="1" id="KW-1133">Transmembrane helix</keyword>
<evidence type="ECO:0000256" key="1">
    <source>
        <dbReference type="SAM" id="Phobius"/>
    </source>
</evidence>
<reference evidence="2 3" key="1">
    <citation type="submission" date="2023-01" db="EMBL/GenBank/DDBJ databases">
        <title>Novel species of the genus Asticcacaulis isolated from rivers.</title>
        <authorList>
            <person name="Lu H."/>
        </authorList>
    </citation>
    <scope>NUCLEOTIDE SEQUENCE [LARGE SCALE GENOMIC DNA]</scope>
    <source>
        <strain evidence="2 3">BYS171W</strain>
    </source>
</reference>
<sequence>MSQKRAVWFRPIRFYSSYWWVRTFIKKPVEPDELFLFPCTWQGALIYLFAGGLAYGTARLALYLYTIKPEYGWAGWGGFALVCLATMMVATHFSDRR</sequence>
<dbReference type="Proteomes" id="UP001214854">
    <property type="component" value="Unassembled WGS sequence"/>
</dbReference>
<gene>
    <name evidence="2" type="ORF">PQU92_11650</name>
</gene>
<proteinExistence type="predicted"/>
<name>A0ABT5HVG5_9CAUL</name>
<keyword evidence="1" id="KW-0812">Transmembrane</keyword>
<comment type="caution">
    <text evidence="2">The sequence shown here is derived from an EMBL/GenBank/DDBJ whole genome shotgun (WGS) entry which is preliminary data.</text>
</comment>
<accession>A0ABT5HVG5</accession>
<organism evidence="2 3">
    <name type="scientific">Asticcacaulis aquaticus</name>
    <dbReference type="NCBI Taxonomy" id="2984212"/>
    <lineage>
        <taxon>Bacteria</taxon>
        <taxon>Pseudomonadati</taxon>
        <taxon>Pseudomonadota</taxon>
        <taxon>Alphaproteobacteria</taxon>
        <taxon>Caulobacterales</taxon>
        <taxon>Caulobacteraceae</taxon>
        <taxon>Asticcacaulis</taxon>
    </lineage>
</organism>
<evidence type="ECO:0000313" key="2">
    <source>
        <dbReference type="EMBL" id="MDC7683933.1"/>
    </source>
</evidence>
<feature type="transmembrane region" description="Helical" evidence="1">
    <location>
        <begin position="71"/>
        <end position="93"/>
    </location>
</feature>
<keyword evidence="3" id="KW-1185">Reference proteome</keyword>
<feature type="transmembrane region" description="Helical" evidence="1">
    <location>
        <begin position="44"/>
        <end position="65"/>
    </location>
</feature>
<dbReference type="EMBL" id="JAQQKX010000009">
    <property type="protein sequence ID" value="MDC7683933.1"/>
    <property type="molecule type" value="Genomic_DNA"/>
</dbReference>
<keyword evidence="1" id="KW-0472">Membrane</keyword>
<protein>
    <submittedName>
        <fullName evidence="2">Uncharacterized protein</fullName>
    </submittedName>
</protein>